<organism evidence="3">
    <name type="scientific">Mucor ambiguus</name>
    <dbReference type="NCBI Taxonomy" id="91626"/>
    <lineage>
        <taxon>Eukaryota</taxon>
        <taxon>Fungi</taxon>
        <taxon>Fungi incertae sedis</taxon>
        <taxon>Mucoromycota</taxon>
        <taxon>Mucoromycotina</taxon>
        <taxon>Mucoromycetes</taxon>
        <taxon>Mucorales</taxon>
        <taxon>Mucorineae</taxon>
        <taxon>Mucoraceae</taxon>
        <taxon>Mucor</taxon>
    </lineage>
</organism>
<dbReference type="AlphaFoldDB" id="A0A0C9M346"/>
<dbReference type="Proteomes" id="UP000053815">
    <property type="component" value="Unassembled WGS sequence"/>
</dbReference>
<evidence type="ECO:0000313" key="3">
    <source>
        <dbReference type="EMBL" id="GAN03266.1"/>
    </source>
</evidence>
<feature type="region of interest" description="Disordered" evidence="2">
    <location>
        <begin position="1"/>
        <end position="22"/>
    </location>
</feature>
<accession>A0A0C9M346</accession>
<feature type="compositionally biased region" description="Polar residues" evidence="2">
    <location>
        <begin position="126"/>
        <end position="135"/>
    </location>
</feature>
<protein>
    <submittedName>
        <fullName evidence="3">Uncharacterized protein</fullName>
    </submittedName>
</protein>
<dbReference type="STRING" id="91626.A0A0C9M346"/>
<feature type="region of interest" description="Disordered" evidence="2">
    <location>
        <begin position="353"/>
        <end position="460"/>
    </location>
</feature>
<gene>
    <name evidence="3" type="ORF">MAM1_0037d02718</name>
</gene>
<proteinExistence type="predicted"/>
<feature type="compositionally biased region" description="Acidic residues" evidence="2">
    <location>
        <begin position="366"/>
        <end position="377"/>
    </location>
</feature>
<feature type="compositionally biased region" description="Polar residues" evidence="2">
    <location>
        <begin position="77"/>
        <end position="103"/>
    </location>
</feature>
<keyword evidence="1" id="KW-0175">Coiled coil</keyword>
<feature type="region of interest" description="Disordered" evidence="2">
    <location>
        <begin position="36"/>
        <end position="159"/>
    </location>
</feature>
<feature type="coiled-coil region" evidence="1">
    <location>
        <begin position="165"/>
        <end position="192"/>
    </location>
</feature>
<evidence type="ECO:0000256" key="1">
    <source>
        <dbReference type="SAM" id="Coils"/>
    </source>
</evidence>
<evidence type="ECO:0000313" key="4">
    <source>
        <dbReference type="Proteomes" id="UP000053815"/>
    </source>
</evidence>
<feature type="compositionally biased region" description="Pro residues" evidence="2">
    <location>
        <begin position="408"/>
        <end position="421"/>
    </location>
</feature>
<dbReference type="EMBL" id="DF836326">
    <property type="protein sequence ID" value="GAN03266.1"/>
    <property type="molecule type" value="Genomic_DNA"/>
</dbReference>
<dbReference type="OrthoDB" id="2283025at2759"/>
<feature type="region of interest" description="Disordered" evidence="2">
    <location>
        <begin position="533"/>
        <end position="563"/>
    </location>
</feature>
<feature type="compositionally biased region" description="Polar residues" evidence="2">
    <location>
        <begin position="435"/>
        <end position="457"/>
    </location>
</feature>
<keyword evidence="4" id="KW-1185">Reference proteome</keyword>
<reference evidence="3" key="1">
    <citation type="submission" date="2014-09" db="EMBL/GenBank/DDBJ databases">
        <title>Draft genome sequence of an oleaginous Mucoromycotina fungus Mucor ambiguus NBRC6742.</title>
        <authorList>
            <person name="Takeda I."/>
            <person name="Yamane N."/>
            <person name="Morita T."/>
            <person name="Tamano K."/>
            <person name="Machida M."/>
            <person name="Baker S."/>
            <person name="Koike H."/>
        </authorList>
    </citation>
    <scope>NUCLEOTIDE SEQUENCE</scope>
    <source>
        <strain evidence="3">NBRC 6742</strain>
    </source>
</reference>
<evidence type="ECO:0000256" key="2">
    <source>
        <dbReference type="SAM" id="MobiDB-lite"/>
    </source>
</evidence>
<sequence>MDSDDNRLKKLHSSKTQRDKELERIKSLAVVSVLNKNFKETTPPPRPSSLLPTLSPSSSLTTDNPSITAATPDGKSRSQSMSRSQTISYSSGSNPLKKPSNTSLHHEYNNNSSSSMLRTSSASTNRLSRILTSSDALDKDQQHHVSEQELDDGNLVTDSPIDTEKETLEKRVQELEALYAASLNDIQALTLQSHQQNEILLLQDKLIQHMSNQLDTPAVVDMQCQLCASDDVASLLKAQQDVAILTRELNELKPLSSEYGSAISGLIEKTSASEHKMDKLEQLAREIQKANTMQTEFIDTKVQTLLDKILRKNEIINKLEHDQQQHLLKQVQYQQLPPIPVAAVAAAAAKTDGIPASNDSITNVIPEEDEDGTDELEPNSARSSYVSHESHHGRKSYISRWKGNAIPPASPPPSLPLPPIPSASSRSTTSNTARPKSTLSEISRGSSIHAQHTSGNKHLSMDAVGGISAQAAATTLDSRRPSVQSQFDEELADAAYYKEFTDQLQERLSMSKEIDDLRVWEPSDYDSIQKKIDSKNWSDSEDDHSMSSQKAAFWKGMKKKLRV</sequence>
<name>A0A0C9M346_9FUNG</name>
<feature type="compositionally biased region" description="Low complexity" evidence="2">
    <location>
        <begin position="422"/>
        <end position="434"/>
    </location>
</feature>
<feature type="compositionally biased region" description="Low complexity" evidence="2">
    <location>
        <begin position="109"/>
        <end position="125"/>
    </location>
</feature>
<feature type="compositionally biased region" description="Low complexity" evidence="2">
    <location>
        <begin position="48"/>
        <end position="62"/>
    </location>
</feature>
<feature type="compositionally biased region" description="Basic and acidic residues" evidence="2">
    <location>
        <begin position="136"/>
        <end position="147"/>
    </location>
</feature>